<dbReference type="Proteomes" id="UP000661607">
    <property type="component" value="Unassembled WGS sequence"/>
</dbReference>
<feature type="compositionally biased region" description="Low complexity" evidence="1">
    <location>
        <begin position="31"/>
        <end position="50"/>
    </location>
</feature>
<reference evidence="4 5" key="1">
    <citation type="submission" date="2020-10" db="EMBL/GenBank/DDBJ databases">
        <title>Sequencing the genomes of 1000 actinobacteria strains.</title>
        <authorList>
            <person name="Klenk H.-P."/>
        </authorList>
    </citation>
    <scope>NUCLEOTIDE SEQUENCE [LARGE SCALE GENOMIC DNA]</scope>
    <source>
        <strain evidence="4 5">DSM 43748</strain>
    </source>
</reference>
<keyword evidence="2" id="KW-0732">Signal</keyword>
<evidence type="ECO:0000313" key="5">
    <source>
        <dbReference type="Proteomes" id="UP000661607"/>
    </source>
</evidence>
<feature type="region of interest" description="Disordered" evidence="1">
    <location>
        <begin position="31"/>
        <end position="61"/>
    </location>
</feature>
<dbReference type="Pfam" id="PF26366">
    <property type="entry name" value="DUF8094"/>
    <property type="match status" value="1"/>
</dbReference>
<organism evidence="4 5">
    <name type="scientific">Nonomuraea africana</name>
    <dbReference type="NCBI Taxonomy" id="46171"/>
    <lineage>
        <taxon>Bacteria</taxon>
        <taxon>Bacillati</taxon>
        <taxon>Actinomycetota</taxon>
        <taxon>Actinomycetes</taxon>
        <taxon>Streptosporangiales</taxon>
        <taxon>Streptosporangiaceae</taxon>
        <taxon>Nonomuraea</taxon>
    </lineage>
</organism>
<feature type="domain" description="DUF8094" evidence="3">
    <location>
        <begin position="70"/>
        <end position="274"/>
    </location>
</feature>
<dbReference type="PROSITE" id="PS51257">
    <property type="entry name" value="PROKAR_LIPOPROTEIN"/>
    <property type="match status" value="1"/>
</dbReference>
<evidence type="ECO:0000256" key="2">
    <source>
        <dbReference type="SAM" id="SignalP"/>
    </source>
</evidence>
<dbReference type="InterPro" id="IPR058407">
    <property type="entry name" value="DUF8094"/>
</dbReference>
<sequence length="307" mass="33565">MRKASLAAVLTMSLAGCTVVPGIVAQRAAAPDATSPAPSPSASPTASSAPVPSPTPTPTPARLTVQDAKKAAATWLAKHNATVKDRDWWADDDKRDELFADGMRHEIVIDQGHVEDGDKTKARKPIRLTGRQTYYVPSEQAEDAQWFLLQATYRGQDRAHLLAFSRQKGEPFKLAAKTPLHYGERVPAPKLDADGYVTTAPIGTGTTIAQEYKTFWNYSTNKKAGKTGYRLAKDNYSRLAFPRVSKGMYIGYKSFTRPYGFRTRDGGSFYLFSLLNDPQSIGQVLTVGGYVPGGSRLIQEIAGDWYA</sequence>
<dbReference type="RefSeq" id="WP_192773415.1">
    <property type="nucleotide sequence ID" value="NZ_BAAASY010000026.1"/>
</dbReference>
<proteinExistence type="predicted"/>
<dbReference type="EMBL" id="JADBEF010000001">
    <property type="protein sequence ID" value="MBE1557895.1"/>
    <property type="molecule type" value="Genomic_DNA"/>
</dbReference>
<feature type="signal peptide" evidence="2">
    <location>
        <begin position="1"/>
        <end position="25"/>
    </location>
</feature>
<feature type="chain" id="PRO_5046187246" description="DUF8094 domain-containing protein" evidence="2">
    <location>
        <begin position="26"/>
        <end position="307"/>
    </location>
</feature>
<evidence type="ECO:0000256" key="1">
    <source>
        <dbReference type="SAM" id="MobiDB-lite"/>
    </source>
</evidence>
<protein>
    <recommendedName>
        <fullName evidence="3">DUF8094 domain-containing protein</fullName>
    </recommendedName>
</protein>
<accession>A0ABR9K7W0</accession>
<evidence type="ECO:0000313" key="4">
    <source>
        <dbReference type="EMBL" id="MBE1557895.1"/>
    </source>
</evidence>
<name>A0ABR9K7W0_9ACTN</name>
<gene>
    <name evidence="4" type="ORF">H4W81_000674</name>
</gene>
<keyword evidence="5" id="KW-1185">Reference proteome</keyword>
<comment type="caution">
    <text evidence="4">The sequence shown here is derived from an EMBL/GenBank/DDBJ whole genome shotgun (WGS) entry which is preliminary data.</text>
</comment>
<evidence type="ECO:0000259" key="3">
    <source>
        <dbReference type="Pfam" id="PF26366"/>
    </source>
</evidence>